<keyword evidence="3" id="KW-1185">Reference proteome</keyword>
<dbReference type="PANTHER" id="PTHR48090">
    <property type="entry name" value="UNDECAPRENYL-PHOSPHATE 4-DEOXY-4-FORMAMIDO-L-ARABINOSE TRANSFERASE-RELATED"/>
    <property type="match status" value="1"/>
</dbReference>
<dbReference type="RefSeq" id="WP_006002940.1">
    <property type="nucleotide sequence ID" value="NZ_AAEW02000031.1"/>
</dbReference>
<dbReference type="GO" id="GO:0016740">
    <property type="term" value="F:transferase activity"/>
    <property type="evidence" value="ECO:0007669"/>
    <property type="project" value="UniProtKB-KW"/>
</dbReference>
<dbReference type="AlphaFoldDB" id="Q1JVT1"/>
<comment type="caution">
    <text evidence="2">The sequence shown here is derived from an EMBL/GenBank/DDBJ whole genome shotgun (WGS) entry which is preliminary data.</text>
</comment>
<dbReference type="OrthoDB" id="9811222at2"/>
<protein>
    <submittedName>
        <fullName evidence="2">Glycosyl transferase, family 2</fullName>
    </submittedName>
</protein>
<keyword evidence="2" id="KW-0808">Transferase</keyword>
<dbReference type="Pfam" id="PF00535">
    <property type="entry name" value="Glycos_transf_2"/>
    <property type="match status" value="1"/>
</dbReference>
<dbReference type="SUPFAM" id="SSF53448">
    <property type="entry name" value="Nucleotide-diphospho-sugar transferases"/>
    <property type="match status" value="1"/>
</dbReference>
<dbReference type="InterPro" id="IPR029044">
    <property type="entry name" value="Nucleotide-diphossugar_trans"/>
</dbReference>
<dbReference type="Proteomes" id="UP000005695">
    <property type="component" value="Unassembled WGS sequence"/>
</dbReference>
<dbReference type="InterPro" id="IPR050256">
    <property type="entry name" value="Glycosyltransferase_2"/>
</dbReference>
<dbReference type="InterPro" id="IPR001173">
    <property type="entry name" value="Glyco_trans_2-like"/>
</dbReference>
<evidence type="ECO:0000259" key="1">
    <source>
        <dbReference type="Pfam" id="PF00535"/>
    </source>
</evidence>
<feature type="domain" description="Glycosyltransferase 2-like" evidence="1">
    <location>
        <begin position="11"/>
        <end position="124"/>
    </location>
</feature>
<dbReference type="Gene3D" id="3.90.550.10">
    <property type="entry name" value="Spore Coat Polysaccharide Biosynthesis Protein SpsA, Chain A"/>
    <property type="match status" value="1"/>
</dbReference>
<dbReference type="EMBL" id="AAEW02000031">
    <property type="protein sequence ID" value="EAT14355.1"/>
    <property type="molecule type" value="Genomic_DNA"/>
</dbReference>
<reference evidence="2" key="1">
    <citation type="submission" date="2006-05" db="EMBL/GenBank/DDBJ databases">
        <title>Annotation of the draft genome assembly of Desulfuromonas acetoxidans DSM 684.</title>
        <authorList>
            <consortium name="US DOE Joint Genome Institute (JGI-ORNL)"/>
            <person name="Larimer F."/>
            <person name="Land M."/>
            <person name="Hauser L."/>
        </authorList>
    </citation>
    <scope>NUCLEOTIDE SEQUENCE [LARGE SCALE GENOMIC DNA]</scope>
    <source>
        <strain evidence="2">DSM 684</strain>
    </source>
</reference>
<evidence type="ECO:0000313" key="3">
    <source>
        <dbReference type="Proteomes" id="UP000005695"/>
    </source>
</evidence>
<accession>Q1JVT1</accession>
<evidence type="ECO:0000313" key="2">
    <source>
        <dbReference type="EMBL" id="EAT14355.1"/>
    </source>
</evidence>
<proteinExistence type="predicted"/>
<reference evidence="2" key="2">
    <citation type="submission" date="2006-05" db="EMBL/GenBank/DDBJ databases">
        <title>Sequencing of the draft genome and assembly of Desulfuromonas acetoxidans DSM 684.</title>
        <authorList>
            <consortium name="US DOE Joint Genome Institute (JGI-PGF)"/>
            <person name="Copeland A."/>
            <person name="Lucas S."/>
            <person name="Lapidus A."/>
            <person name="Barry K."/>
            <person name="Detter J.C."/>
            <person name="Glavina del Rio T."/>
            <person name="Hammon N."/>
            <person name="Israni S."/>
            <person name="Dalin E."/>
            <person name="Tice H."/>
            <person name="Bruce D."/>
            <person name="Pitluck S."/>
            <person name="Richardson P."/>
        </authorList>
    </citation>
    <scope>NUCLEOTIDE SEQUENCE [LARGE SCALE GENOMIC DNA]</scope>
    <source>
        <strain evidence="2">DSM 684</strain>
    </source>
</reference>
<dbReference type="CDD" id="cd04179">
    <property type="entry name" value="DPM_DPG-synthase_like"/>
    <property type="match status" value="1"/>
</dbReference>
<sequence length="259" mass="28707">MLHSQSNTIALIIPARNEAESLPQVFKNIPPNIQQVIVVDNGSTDSTAKIARYHGATVVSEPRQGYGQACLAGIEFLKQNPPELVAFADGDGSDNHRELAHLIETLVSEQRDLVLAQRIPKNRQALSPQQRFGNGLATLLISLIWGGSYQDLGPMRVLRWDALQQLDMKDCNFGWTIEMQIKALQHTLSIREIPVTYLPRLAGESKISRTAKGVLQAGSKILWVVAREAWRSRGQLFARLLRREKTALANKASKGASQI</sequence>
<name>Q1JVT1_DESA6</name>
<gene>
    <name evidence="2" type="ORF">Dace_0195</name>
</gene>
<dbReference type="PANTHER" id="PTHR48090:SF7">
    <property type="entry name" value="RFBJ PROTEIN"/>
    <property type="match status" value="1"/>
</dbReference>
<organism evidence="2 3">
    <name type="scientific">Desulfuromonas acetoxidans (strain DSM 684 / 11070)</name>
    <dbReference type="NCBI Taxonomy" id="281689"/>
    <lineage>
        <taxon>Bacteria</taxon>
        <taxon>Pseudomonadati</taxon>
        <taxon>Thermodesulfobacteriota</taxon>
        <taxon>Desulfuromonadia</taxon>
        <taxon>Desulfuromonadales</taxon>
        <taxon>Desulfuromonadaceae</taxon>
        <taxon>Desulfuromonas</taxon>
    </lineage>
</organism>